<dbReference type="Pfam" id="PF07396">
    <property type="entry name" value="Porin_O_P"/>
    <property type="match status" value="1"/>
</dbReference>
<keyword evidence="1" id="KW-0732">Signal</keyword>
<dbReference type="InterPro" id="IPR023614">
    <property type="entry name" value="Porin_dom_sf"/>
</dbReference>
<proteinExistence type="predicted"/>
<evidence type="ECO:0000313" key="2">
    <source>
        <dbReference type="EMBL" id="AXY77275.1"/>
    </source>
</evidence>
<gene>
    <name evidence="2" type="ORF">D3H65_26285</name>
</gene>
<protein>
    <submittedName>
        <fullName evidence="2">Porin</fullName>
    </submittedName>
</protein>
<dbReference type="Proteomes" id="UP000263900">
    <property type="component" value="Chromosome"/>
</dbReference>
<feature type="chain" id="PRO_5017627914" evidence="1">
    <location>
        <begin position="26"/>
        <end position="436"/>
    </location>
</feature>
<name>A0A3B7MZW0_9BACT</name>
<dbReference type="SUPFAM" id="SSF56935">
    <property type="entry name" value="Porins"/>
    <property type="match status" value="1"/>
</dbReference>
<evidence type="ECO:0000256" key="1">
    <source>
        <dbReference type="SAM" id="SignalP"/>
    </source>
</evidence>
<evidence type="ECO:0000313" key="3">
    <source>
        <dbReference type="Proteomes" id="UP000263900"/>
    </source>
</evidence>
<feature type="signal peptide" evidence="1">
    <location>
        <begin position="1"/>
        <end position="25"/>
    </location>
</feature>
<reference evidence="2 3" key="1">
    <citation type="submission" date="2018-09" db="EMBL/GenBank/DDBJ databases">
        <title>Genome sequencing of strain 6GH32-13.</title>
        <authorList>
            <person name="Weon H.-Y."/>
            <person name="Heo J."/>
            <person name="Kwon S.-W."/>
        </authorList>
    </citation>
    <scope>NUCLEOTIDE SEQUENCE [LARGE SCALE GENOMIC DNA]</scope>
    <source>
        <strain evidence="2 3">5GH32-13</strain>
    </source>
</reference>
<sequence length="436" mass="50229">MNLLLSTCRIGVFISLLFAAQVVEAQFLTDMMDTTTDVGRGLLSIYKKFDRIQISGYLQPQFQVASKKGAESFNGGNFAPQSNNRFSLRRGRLRFDYVRLNDHDQPSVHLVFQVDGTERGLFVRDFWGRYFENKWQLFSFTAGLFARPFGYEVNLGSPDRESPERGRMSQLLMRTERDLGVMASFEPRRKNHPLRYFKLDIGAFNGQGLSGPGEYDSYKDIIGRLSLKPYPVTERLSVSAGVSLLQGGFIQNTKYVYTTSNNNGKKEFVVDSSEDNLYSEAPREYRGVDMQWKLKHAWGATELRGEYWWGTQTATANDTETPGLLLTTPYYIRKFNGAFFYFLQNIVNKKHQLGVKYDWYDPNTEVKGKEIGAAGNNITAANIRYDTWSFGYNYYIDEHLKLMLWYDIVKNESTSLPAYLSNKSTNVFTCRLQFRF</sequence>
<dbReference type="InterPro" id="IPR010870">
    <property type="entry name" value="Porin_O/P"/>
</dbReference>
<organism evidence="2 3">
    <name type="scientific">Paraflavitalea soli</name>
    <dbReference type="NCBI Taxonomy" id="2315862"/>
    <lineage>
        <taxon>Bacteria</taxon>
        <taxon>Pseudomonadati</taxon>
        <taxon>Bacteroidota</taxon>
        <taxon>Chitinophagia</taxon>
        <taxon>Chitinophagales</taxon>
        <taxon>Chitinophagaceae</taxon>
        <taxon>Paraflavitalea</taxon>
    </lineage>
</organism>
<keyword evidence="3" id="KW-1185">Reference proteome</keyword>
<accession>A0A3B7MZW0</accession>
<dbReference type="AlphaFoldDB" id="A0A3B7MZW0"/>
<dbReference type="Gene3D" id="2.40.160.10">
    <property type="entry name" value="Porin"/>
    <property type="match status" value="1"/>
</dbReference>
<dbReference type="OrthoDB" id="925187at2"/>
<dbReference type="KEGG" id="pseg:D3H65_26285"/>
<dbReference type="EMBL" id="CP032157">
    <property type="protein sequence ID" value="AXY77275.1"/>
    <property type="molecule type" value="Genomic_DNA"/>
</dbReference>